<gene>
    <name evidence="2" type="ORF">BP6252_04382</name>
</gene>
<evidence type="ECO:0000256" key="1">
    <source>
        <dbReference type="SAM" id="MobiDB-lite"/>
    </source>
</evidence>
<name>A0A3D8S0X7_9HELO</name>
<protein>
    <submittedName>
        <fullName evidence="2">Uncharacterized protein</fullName>
    </submittedName>
</protein>
<keyword evidence="3" id="KW-1185">Reference proteome</keyword>
<feature type="compositionally biased region" description="Basic and acidic residues" evidence="1">
    <location>
        <begin position="125"/>
        <end position="138"/>
    </location>
</feature>
<dbReference type="EMBL" id="PDLM01000004">
    <property type="protein sequence ID" value="RDW79744.1"/>
    <property type="molecule type" value="Genomic_DNA"/>
</dbReference>
<organism evidence="2 3">
    <name type="scientific">Coleophoma cylindrospora</name>
    <dbReference type="NCBI Taxonomy" id="1849047"/>
    <lineage>
        <taxon>Eukaryota</taxon>
        <taxon>Fungi</taxon>
        <taxon>Dikarya</taxon>
        <taxon>Ascomycota</taxon>
        <taxon>Pezizomycotina</taxon>
        <taxon>Leotiomycetes</taxon>
        <taxon>Helotiales</taxon>
        <taxon>Dermateaceae</taxon>
        <taxon>Coleophoma</taxon>
    </lineage>
</organism>
<reference evidence="2 3" key="1">
    <citation type="journal article" date="2018" name="IMA Fungus">
        <title>IMA Genome-F 9: Draft genome sequence of Annulohypoxylon stygium, Aspergillus mulundensis, Berkeleyomyces basicola (syn. Thielaviopsis basicola), Ceratocystis smalleyi, two Cercospora beticola strains, Coleophoma cylindrospora, Fusarium fracticaudum, Phialophora cf. hyalina, and Morchella septimelata.</title>
        <authorList>
            <person name="Wingfield B.D."/>
            <person name="Bills G.F."/>
            <person name="Dong Y."/>
            <person name="Huang W."/>
            <person name="Nel W.J."/>
            <person name="Swalarsk-Parry B.S."/>
            <person name="Vaghefi N."/>
            <person name="Wilken P.M."/>
            <person name="An Z."/>
            <person name="de Beer Z.W."/>
            <person name="De Vos L."/>
            <person name="Chen L."/>
            <person name="Duong T.A."/>
            <person name="Gao Y."/>
            <person name="Hammerbacher A."/>
            <person name="Kikkert J.R."/>
            <person name="Li Y."/>
            <person name="Li H."/>
            <person name="Li K."/>
            <person name="Li Q."/>
            <person name="Liu X."/>
            <person name="Ma X."/>
            <person name="Naidoo K."/>
            <person name="Pethybridge S.J."/>
            <person name="Sun J."/>
            <person name="Steenkamp E.T."/>
            <person name="van der Nest M.A."/>
            <person name="van Wyk S."/>
            <person name="Wingfield M.J."/>
            <person name="Xiong C."/>
            <person name="Yue Q."/>
            <person name="Zhang X."/>
        </authorList>
    </citation>
    <scope>NUCLEOTIDE SEQUENCE [LARGE SCALE GENOMIC DNA]</scope>
    <source>
        <strain evidence="2 3">BP6252</strain>
    </source>
</reference>
<evidence type="ECO:0000313" key="3">
    <source>
        <dbReference type="Proteomes" id="UP000256645"/>
    </source>
</evidence>
<sequence length="303" mass="34156">MAPSSVKKKQPRLHTFLRREILRSRLKASCKPRNKAGEHPKLINFLQSESPSASQSSIQAPTLNEGFVDSLFGDPIVPVQNGLTSLELFLKQGASGVEQKNKEATDEEFESLKNDYLALLDAEPANEREEEIPKEPPKRGSKMPGESFEETEDWDGEALLHMYDHPPKYKPRKPRPEKLNPVPPDVQEITKIYNRASERALGRFLQQDLLERSKGVKRKGLGLKGKMAEKELLEYENEVKRMKAVSESALKASLVQKKGDEMGKKAIEMGVMGDMRSYTQYLNSKDSGSAGKLFEKLKDGRPF</sequence>
<dbReference type="Proteomes" id="UP000256645">
    <property type="component" value="Unassembled WGS sequence"/>
</dbReference>
<feature type="compositionally biased region" description="Acidic residues" evidence="1">
    <location>
        <begin position="147"/>
        <end position="156"/>
    </location>
</feature>
<feature type="region of interest" description="Disordered" evidence="1">
    <location>
        <begin position="122"/>
        <end position="186"/>
    </location>
</feature>
<dbReference type="AlphaFoldDB" id="A0A3D8S0X7"/>
<accession>A0A3D8S0X7</accession>
<dbReference type="OrthoDB" id="10367067at2759"/>
<comment type="caution">
    <text evidence="2">The sequence shown here is derived from an EMBL/GenBank/DDBJ whole genome shotgun (WGS) entry which is preliminary data.</text>
</comment>
<evidence type="ECO:0000313" key="2">
    <source>
        <dbReference type="EMBL" id="RDW79744.1"/>
    </source>
</evidence>
<proteinExistence type="predicted"/>